<gene>
    <name evidence="2" type="ORF">CMUS01_05231</name>
</gene>
<dbReference type="Proteomes" id="UP000639643">
    <property type="component" value="Unassembled WGS sequence"/>
</dbReference>
<name>A0A8H6KSJ4_9PEZI</name>
<reference evidence="2" key="1">
    <citation type="journal article" date="2020" name="Phytopathology">
        <title>Genome Sequence Resources of Colletotrichum truncatum, C. plurivorum, C. musicola, and C. sojae: Four Species Pathogenic to Soybean (Glycine max).</title>
        <authorList>
            <person name="Rogerio F."/>
            <person name="Boufleur T.R."/>
            <person name="Ciampi-Guillardi M."/>
            <person name="Sukno S.A."/>
            <person name="Thon M.R."/>
            <person name="Massola Junior N.S."/>
            <person name="Baroncelli R."/>
        </authorList>
    </citation>
    <scope>NUCLEOTIDE SEQUENCE</scope>
    <source>
        <strain evidence="2">LFN0074</strain>
    </source>
</reference>
<feature type="signal peptide" evidence="1">
    <location>
        <begin position="1"/>
        <end position="18"/>
    </location>
</feature>
<keyword evidence="1" id="KW-0732">Signal</keyword>
<dbReference type="EMBL" id="WIGM01000152">
    <property type="protein sequence ID" value="KAF6836917.1"/>
    <property type="molecule type" value="Genomic_DNA"/>
</dbReference>
<accession>A0A8H6KSJ4</accession>
<protein>
    <submittedName>
        <fullName evidence="2">Uncharacterized protein</fullName>
    </submittedName>
</protein>
<evidence type="ECO:0000256" key="1">
    <source>
        <dbReference type="SAM" id="SignalP"/>
    </source>
</evidence>
<organism evidence="2 3">
    <name type="scientific">Colletotrichum musicola</name>
    <dbReference type="NCBI Taxonomy" id="2175873"/>
    <lineage>
        <taxon>Eukaryota</taxon>
        <taxon>Fungi</taxon>
        <taxon>Dikarya</taxon>
        <taxon>Ascomycota</taxon>
        <taxon>Pezizomycotina</taxon>
        <taxon>Sordariomycetes</taxon>
        <taxon>Hypocreomycetidae</taxon>
        <taxon>Glomerellales</taxon>
        <taxon>Glomerellaceae</taxon>
        <taxon>Colletotrichum</taxon>
        <taxon>Colletotrichum orchidearum species complex</taxon>
    </lineage>
</organism>
<keyword evidence="3" id="KW-1185">Reference proteome</keyword>
<sequence>MKSFVALVALVLATAVSGTPGVPAELQKRCIEIPPKPCDFPAKNCLTKCGDLGTCGCDFEGECLCMP</sequence>
<evidence type="ECO:0000313" key="2">
    <source>
        <dbReference type="EMBL" id="KAF6836917.1"/>
    </source>
</evidence>
<proteinExistence type="predicted"/>
<feature type="chain" id="PRO_5034287907" evidence="1">
    <location>
        <begin position="19"/>
        <end position="67"/>
    </location>
</feature>
<comment type="caution">
    <text evidence="2">The sequence shown here is derived from an EMBL/GenBank/DDBJ whole genome shotgun (WGS) entry which is preliminary data.</text>
</comment>
<evidence type="ECO:0000313" key="3">
    <source>
        <dbReference type="Proteomes" id="UP000639643"/>
    </source>
</evidence>
<dbReference type="AlphaFoldDB" id="A0A8H6KSJ4"/>